<gene>
    <name evidence="5 7" type="primary">frr</name>
    <name evidence="7" type="ORF">ADCFC_02120</name>
</gene>
<evidence type="ECO:0000256" key="2">
    <source>
        <dbReference type="ARBA" id="ARBA00005912"/>
    </source>
</evidence>
<dbReference type="SUPFAM" id="SSF55194">
    <property type="entry name" value="Ribosome recycling factor, RRF"/>
    <property type="match status" value="1"/>
</dbReference>
<dbReference type="GO" id="GO:0006415">
    <property type="term" value="P:translational termination"/>
    <property type="evidence" value="ECO:0007669"/>
    <property type="project" value="UniProtKB-UniRule"/>
</dbReference>
<dbReference type="AlphaFoldDB" id="A0A6F8SHV3"/>
<dbReference type="Proteomes" id="UP000501727">
    <property type="component" value="Chromosome"/>
</dbReference>
<dbReference type="GO" id="GO:0005737">
    <property type="term" value="C:cytoplasm"/>
    <property type="evidence" value="ECO:0007669"/>
    <property type="project" value="UniProtKB-SubCell"/>
</dbReference>
<dbReference type="EMBL" id="AP022829">
    <property type="protein sequence ID" value="BCA87713.1"/>
    <property type="molecule type" value="Genomic_DNA"/>
</dbReference>
<dbReference type="Gene3D" id="3.30.1360.40">
    <property type="match status" value="1"/>
</dbReference>
<dbReference type="PANTHER" id="PTHR20982">
    <property type="entry name" value="RIBOSOME RECYCLING FACTOR"/>
    <property type="match status" value="1"/>
</dbReference>
<protein>
    <recommendedName>
        <fullName evidence="5">Ribosome-recycling factor</fullName>
        <shortName evidence="5">RRF</shortName>
    </recommendedName>
    <alternativeName>
        <fullName evidence="5">Ribosome-releasing factor</fullName>
    </alternativeName>
</protein>
<evidence type="ECO:0000256" key="3">
    <source>
        <dbReference type="ARBA" id="ARBA00022490"/>
    </source>
</evidence>
<dbReference type="InterPro" id="IPR002661">
    <property type="entry name" value="Ribosome_recyc_fac"/>
</dbReference>
<evidence type="ECO:0000256" key="5">
    <source>
        <dbReference type="HAMAP-Rule" id="MF_00040"/>
    </source>
</evidence>
<sequence length="194" mass="21996">MIREETLMADIDEILMSAEERMEKAITALKENFMGVRTGRANAMVLDRIKVDYYGVPTPVNQMAGVKTPEAHLLVIEPWDKGMLRAIEHAILESDLGVTPNNDGSVIRLPFPSLTEERRRDLVKQCKTYAEEARVAVRNARRDANTAIEKAVKNDNLPEDESKRAEAEIQKMTDRFVAEVDEVLKKKEAEVMEI</sequence>
<dbReference type="KEGG" id="ahat:ADCFC_03320"/>
<evidence type="ECO:0000313" key="8">
    <source>
        <dbReference type="Proteomes" id="UP000501727"/>
    </source>
</evidence>
<dbReference type="InterPro" id="IPR036191">
    <property type="entry name" value="RRF_sf"/>
</dbReference>
<accession>A0A6F8SHV3</accession>
<reference evidence="8" key="1">
    <citation type="journal article" date="2020" name="Microbiol. Resour. Announc.">
        <title>Complete Genome Sequence of Adlercreutzia sp. Strain 8CFCBH1, a Potent Producer of Equol, Isolated from Healthy Japanese Feces.</title>
        <authorList>
            <person name="Ogata Y."/>
            <person name="Sakamoto M."/>
            <person name="Ohkuma M."/>
            <person name="Hattori M."/>
            <person name="Suda W."/>
        </authorList>
    </citation>
    <scope>NUCLEOTIDE SEQUENCE [LARGE SCALE GENOMIC DNA]</scope>
    <source>
        <strain evidence="8">8CFCBH1</strain>
    </source>
</reference>
<evidence type="ECO:0000256" key="1">
    <source>
        <dbReference type="ARBA" id="ARBA00004496"/>
    </source>
</evidence>
<dbReference type="CDD" id="cd00520">
    <property type="entry name" value="RRF"/>
    <property type="match status" value="1"/>
</dbReference>
<comment type="similarity">
    <text evidence="2 5">Belongs to the RRF family.</text>
</comment>
<dbReference type="Pfam" id="PF01765">
    <property type="entry name" value="RRF"/>
    <property type="match status" value="1"/>
</dbReference>
<dbReference type="Gene3D" id="1.10.132.20">
    <property type="entry name" value="Ribosome-recycling factor"/>
    <property type="match status" value="1"/>
</dbReference>
<dbReference type="NCBIfam" id="TIGR00496">
    <property type="entry name" value="frr"/>
    <property type="match status" value="1"/>
</dbReference>
<keyword evidence="8" id="KW-1185">Reference proteome</keyword>
<keyword evidence="4 5" id="KW-0648">Protein biosynthesis</keyword>
<feature type="domain" description="Ribosome recycling factor" evidence="6">
    <location>
        <begin position="29"/>
        <end position="192"/>
    </location>
</feature>
<evidence type="ECO:0000313" key="7">
    <source>
        <dbReference type="EMBL" id="BCA87713.1"/>
    </source>
</evidence>
<reference evidence="8" key="2">
    <citation type="submission" date="2020-03" db="EMBL/GenBank/DDBJ databases">
        <title>Complete Genome Sequence of Adlercreutzia sp. strain 8CFCBH1 Producing Equol, Isolated from Healthy Japanese Feces.</title>
        <authorList>
            <person name="Ogata Y."/>
            <person name="Sakamoto M."/>
            <person name="Ohkuma M."/>
            <person name="Hattori M."/>
            <person name="Suda W."/>
        </authorList>
    </citation>
    <scope>NUCLEOTIDE SEQUENCE [LARGE SCALE GENOMIC DNA]</scope>
    <source>
        <strain evidence="8">8CFCBH1</strain>
    </source>
</reference>
<evidence type="ECO:0000256" key="4">
    <source>
        <dbReference type="ARBA" id="ARBA00022917"/>
    </source>
</evidence>
<dbReference type="GO" id="GO:0043023">
    <property type="term" value="F:ribosomal large subunit binding"/>
    <property type="evidence" value="ECO:0007669"/>
    <property type="project" value="TreeGrafter"/>
</dbReference>
<organism evidence="7 8">
    <name type="scientific">Adlercreutzia hattorii</name>
    <dbReference type="NCBI Taxonomy" id="2707299"/>
    <lineage>
        <taxon>Bacteria</taxon>
        <taxon>Bacillati</taxon>
        <taxon>Actinomycetota</taxon>
        <taxon>Coriobacteriia</taxon>
        <taxon>Eggerthellales</taxon>
        <taxon>Eggerthellaceae</taxon>
        <taxon>Adlercreutzia</taxon>
    </lineage>
</organism>
<name>A0A6F8SHV3_9ACTN</name>
<evidence type="ECO:0000259" key="6">
    <source>
        <dbReference type="Pfam" id="PF01765"/>
    </source>
</evidence>
<dbReference type="FunFam" id="1.10.132.20:FF:000001">
    <property type="entry name" value="Ribosome-recycling factor"/>
    <property type="match status" value="1"/>
</dbReference>
<dbReference type="InterPro" id="IPR023584">
    <property type="entry name" value="Ribosome_recyc_fac_dom"/>
</dbReference>
<comment type="function">
    <text evidence="5">Responsible for the release of ribosomes from messenger RNA at the termination of protein biosynthesis. May increase the efficiency of translation by recycling ribosomes from one round of translation to another.</text>
</comment>
<dbReference type="PANTHER" id="PTHR20982:SF3">
    <property type="entry name" value="MITOCHONDRIAL RIBOSOME RECYCLING FACTOR PSEUDO 1"/>
    <property type="match status" value="1"/>
</dbReference>
<dbReference type="HAMAP" id="MF_00040">
    <property type="entry name" value="RRF"/>
    <property type="match status" value="1"/>
</dbReference>
<proteinExistence type="inferred from homology"/>
<comment type="subcellular location">
    <subcellularLocation>
        <location evidence="1 5">Cytoplasm</location>
    </subcellularLocation>
</comment>
<dbReference type="FunFam" id="3.30.1360.40:FF:000001">
    <property type="entry name" value="Ribosome-recycling factor"/>
    <property type="match status" value="1"/>
</dbReference>
<keyword evidence="3 5" id="KW-0963">Cytoplasm</keyword>